<feature type="compositionally biased region" description="Polar residues" evidence="1">
    <location>
        <begin position="254"/>
        <end position="269"/>
    </location>
</feature>
<protein>
    <submittedName>
        <fullName evidence="3">Uncharacterized protein LOC107420691 isoform X2</fullName>
    </submittedName>
</protein>
<feature type="compositionally biased region" description="Low complexity" evidence="1">
    <location>
        <begin position="237"/>
        <end position="248"/>
    </location>
</feature>
<evidence type="ECO:0000256" key="1">
    <source>
        <dbReference type="SAM" id="MobiDB-lite"/>
    </source>
</evidence>
<name>A0ABM4AAI7_ZIZJJ</name>
<organism evidence="2 3">
    <name type="scientific">Ziziphus jujuba</name>
    <name type="common">Chinese jujube</name>
    <name type="synonym">Ziziphus sativa</name>
    <dbReference type="NCBI Taxonomy" id="326968"/>
    <lineage>
        <taxon>Eukaryota</taxon>
        <taxon>Viridiplantae</taxon>
        <taxon>Streptophyta</taxon>
        <taxon>Embryophyta</taxon>
        <taxon>Tracheophyta</taxon>
        <taxon>Spermatophyta</taxon>
        <taxon>Magnoliopsida</taxon>
        <taxon>eudicotyledons</taxon>
        <taxon>Gunneridae</taxon>
        <taxon>Pentapetalae</taxon>
        <taxon>rosids</taxon>
        <taxon>fabids</taxon>
        <taxon>Rosales</taxon>
        <taxon>Rhamnaceae</taxon>
        <taxon>Paliureae</taxon>
        <taxon>Ziziphus</taxon>
    </lineage>
</organism>
<dbReference type="PANTHER" id="PTHR43319:SF3">
    <property type="entry name" value="BETA-LACTAMASE-RELATED DOMAIN-CONTAINING PROTEIN"/>
    <property type="match status" value="1"/>
</dbReference>
<dbReference type="InterPro" id="IPR012338">
    <property type="entry name" value="Beta-lactam/transpept-like"/>
</dbReference>
<dbReference type="RefSeq" id="XP_060673743.1">
    <property type="nucleotide sequence ID" value="XM_060817760.1"/>
</dbReference>
<dbReference type="GeneID" id="107420691"/>
<keyword evidence="2" id="KW-1185">Reference proteome</keyword>
<dbReference type="InterPro" id="IPR052907">
    <property type="entry name" value="Beta-lactamase/esterase"/>
</dbReference>
<proteinExistence type="predicted"/>
<dbReference type="Proteomes" id="UP001652623">
    <property type="component" value="Chromosome 5"/>
</dbReference>
<feature type="region of interest" description="Disordered" evidence="1">
    <location>
        <begin position="234"/>
        <end position="291"/>
    </location>
</feature>
<sequence>MAEAGSREMEPMLTTRLAVPINCHWRFKDNFCLVIQHFTMSCVMHATCKSYLIFIAGNGLIRVAYKSASSMNLNQLMQLEVKFICFTTLSMHLGKSFRRFLKKHSFTPSKLKGSYILEFLQNLIFHRSYNMVLAESIMVIIKLDFVVPPGVESRLAMLALDIDSLNKFFKLGNRPDLPSSLQPVHIPQIATTLAAAFNMLNYRRAIIPAANGHCSARALARYYAALVDGGVVPPPHSSSSKPPLGSHPYMPKFSPQNSLKEQQDPNQNQEDVESGNHSDDRFTKLVDHDTDPSSNYGGKIFRNSRIHDAFMGVGEYGNLVKPDGKFGLGFRRFISKEGSLIGFGHPGMGGSTGFCDIQNRFAISVTLSKLSFGDVTASIIHLVCSELNIPVPEEYLGFIKMGADAQLNLERPLIN</sequence>
<reference evidence="3" key="1">
    <citation type="submission" date="2025-08" db="UniProtKB">
        <authorList>
            <consortium name="RefSeq"/>
        </authorList>
    </citation>
    <scope>IDENTIFICATION</scope>
    <source>
        <tissue evidence="3">Seedling</tissue>
    </source>
</reference>
<dbReference type="SUPFAM" id="SSF56601">
    <property type="entry name" value="beta-lactamase/transpeptidase-like"/>
    <property type="match status" value="1"/>
</dbReference>
<gene>
    <name evidence="3" type="primary">LOC107420691</name>
</gene>
<evidence type="ECO:0000313" key="3">
    <source>
        <dbReference type="RefSeq" id="XP_060673743.1"/>
    </source>
</evidence>
<accession>A0ABM4AAI7</accession>
<feature type="compositionally biased region" description="Basic and acidic residues" evidence="1">
    <location>
        <begin position="274"/>
        <end position="291"/>
    </location>
</feature>
<dbReference type="Gene3D" id="3.40.710.10">
    <property type="entry name" value="DD-peptidase/beta-lactamase superfamily"/>
    <property type="match status" value="1"/>
</dbReference>
<evidence type="ECO:0000313" key="2">
    <source>
        <dbReference type="Proteomes" id="UP001652623"/>
    </source>
</evidence>
<dbReference type="PANTHER" id="PTHR43319">
    <property type="entry name" value="BETA-LACTAMASE-RELATED"/>
    <property type="match status" value="1"/>
</dbReference>